<keyword evidence="5" id="KW-0732">Signal</keyword>
<evidence type="ECO:0000259" key="6">
    <source>
        <dbReference type="Pfam" id="PF00150"/>
    </source>
</evidence>
<keyword evidence="2 4" id="KW-0378">Hydrolase</keyword>
<dbReference type="Pfam" id="PF00150">
    <property type="entry name" value="Cellulase"/>
    <property type="match status" value="1"/>
</dbReference>
<feature type="chain" id="PRO_5029915080" description="Glycoside hydrolase family 5 domain-containing protein" evidence="5">
    <location>
        <begin position="21"/>
        <end position="230"/>
    </location>
</feature>
<feature type="signal peptide" evidence="5">
    <location>
        <begin position="1"/>
        <end position="20"/>
    </location>
</feature>
<comment type="similarity">
    <text evidence="1 4">Belongs to the glycosyl hydrolase 5 (cellulase A) family.</text>
</comment>
<reference evidence="8" key="1">
    <citation type="journal article" date="2016" name="G3 (Bethesda)">
        <title>First Draft Assembly and Annotation of the Genome of a California Endemic Oak Quercus lobata Nee (Fagaceae).</title>
        <authorList>
            <person name="Sork V.L."/>
            <person name="Fitz-Gibbon S.T."/>
            <person name="Puiu D."/>
            <person name="Crepeau M."/>
            <person name="Gugger P.F."/>
            <person name="Sherman R."/>
            <person name="Stevens K."/>
            <person name="Langley C.H."/>
            <person name="Pellegrini M."/>
            <person name="Salzberg S.L."/>
        </authorList>
    </citation>
    <scope>NUCLEOTIDE SEQUENCE [LARGE SCALE GENOMIC DNA]</scope>
    <source>
        <strain evidence="8">cv. SW786</strain>
    </source>
</reference>
<dbReference type="PANTHER" id="PTHR31263">
    <property type="entry name" value="CELLULASE FAMILY PROTEIN (AFU_ORTHOLOGUE AFUA_5G14560)"/>
    <property type="match status" value="1"/>
</dbReference>
<organism evidence="7 8">
    <name type="scientific">Quercus lobata</name>
    <name type="common">Valley oak</name>
    <dbReference type="NCBI Taxonomy" id="97700"/>
    <lineage>
        <taxon>Eukaryota</taxon>
        <taxon>Viridiplantae</taxon>
        <taxon>Streptophyta</taxon>
        <taxon>Embryophyta</taxon>
        <taxon>Tracheophyta</taxon>
        <taxon>Spermatophyta</taxon>
        <taxon>Magnoliopsida</taxon>
        <taxon>eudicotyledons</taxon>
        <taxon>Gunneridae</taxon>
        <taxon>Pentapetalae</taxon>
        <taxon>rosids</taxon>
        <taxon>fabids</taxon>
        <taxon>Fagales</taxon>
        <taxon>Fagaceae</taxon>
        <taxon>Quercus</taxon>
    </lineage>
</organism>
<dbReference type="InterPro" id="IPR017853">
    <property type="entry name" value="GH"/>
</dbReference>
<feature type="domain" description="Glycoside hydrolase family 5" evidence="6">
    <location>
        <begin position="32"/>
        <end position="185"/>
    </location>
</feature>
<dbReference type="InParanoid" id="A0A7N2KRF0"/>
<dbReference type="EnsemblPlants" id="QL02p001640:mrna">
    <property type="protein sequence ID" value="QL02p001640:mrna"/>
    <property type="gene ID" value="QL02p001640"/>
</dbReference>
<dbReference type="PANTHER" id="PTHR31263:SF44">
    <property type="entry name" value="OS04G0481200 PROTEIN"/>
    <property type="match status" value="1"/>
</dbReference>
<dbReference type="GO" id="GO:0000272">
    <property type="term" value="P:polysaccharide catabolic process"/>
    <property type="evidence" value="ECO:0007669"/>
    <property type="project" value="InterPro"/>
</dbReference>
<keyword evidence="3 4" id="KW-0326">Glycosidase</keyword>
<name>A0A7N2KRF0_QUELO</name>
<dbReference type="InterPro" id="IPR001547">
    <property type="entry name" value="Glyco_hydro_5"/>
</dbReference>
<dbReference type="OMA" id="CEFGADE"/>
<evidence type="ECO:0000256" key="5">
    <source>
        <dbReference type="SAM" id="SignalP"/>
    </source>
</evidence>
<evidence type="ECO:0000256" key="3">
    <source>
        <dbReference type="ARBA" id="ARBA00023295"/>
    </source>
</evidence>
<dbReference type="Gramene" id="QL02p001640:mrna">
    <property type="protein sequence ID" value="QL02p001640:mrna"/>
    <property type="gene ID" value="QL02p001640"/>
</dbReference>
<evidence type="ECO:0000313" key="7">
    <source>
        <dbReference type="EnsemblPlants" id="QL02p001640:mrna"/>
    </source>
</evidence>
<dbReference type="SUPFAM" id="SSF51445">
    <property type="entry name" value="(Trans)glycosidases"/>
    <property type="match status" value="1"/>
</dbReference>
<dbReference type="GO" id="GO:0004553">
    <property type="term" value="F:hydrolase activity, hydrolyzing O-glycosyl compounds"/>
    <property type="evidence" value="ECO:0007669"/>
    <property type="project" value="InterPro"/>
</dbReference>
<evidence type="ECO:0000256" key="1">
    <source>
        <dbReference type="ARBA" id="ARBA00005641"/>
    </source>
</evidence>
<dbReference type="Proteomes" id="UP000594261">
    <property type="component" value="Chromosome 2"/>
</dbReference>
<evidence type="ECO:0000256" key="2">
    <source>
        <dbReference type="ARBA" id="ARBA00022801"/>
    </source>
</evidence>
<evidence type="ECO:0000256" key="4">
    <source>
        <dbReference type="RuleBase" id="RU361153"/>
    </source>
</evidence>
<sequence length="230" mass="26065">MMVAMAFLVMSISMQGLAYGTKSNSCHVYRIPNVVGISLRNELRGSRENVDNWFRYMQHGAETVHSANPNILVVFSGLNFDLDLSFLGNKSVNLSFTKKLVFEAHRYGFTDLAIWEGNDVNKACGIVRDDMTSKTGFLLDKGFPLFVSEFGMDERETNTNDNKFMNFFLSYAAELDFDWAIWALTGSYHIREGTTDMEEFDGLLNFDWSGVRNPGFLQRISTIQSPSKPP</sequence>
<dbReference type="AlphaFoldDB" id="A0A7N2KRF0"/>
<proteinExistence type="inferred from homology"/>
<accession>A0A7N2KRF0</accession>
<evidence type="ECO:0000313" key="8">
    <source>
        <dbReference type="Proteomes" id="UP000594261"/>
    </source>
</evidence>
<dbReference type="Gene3D" id="3.20.20.80">
    <property type="entry name" value="Glycosidases"/>
    <property type="match status" value="1"/>
</dbReference>
<keyword evidence="8" id="KW-1185">Reference proteome</keyword>
<protein>
    <recommendedName>
        <fullName evidence="6">Glycoside hydrolase family 5 domain-containing protein</fullName>
    </recommendedName>
</protein>
<reference evidence="7" key="2">
    <citation type="submission" date="2021-01" db="UniProtKB">
        <authorList>
            <consortium name="EnsemblPlants"/>
        </authorList>
    </citation>
    <scope>IDENTIFICATION</scope>
</reference>